<name>A0ABQ7HXK3_9MICR</name>
<accession>A0ABQ7HXK3</accession>
<keyword evidence="3" id="KW-1185">Reference proteome</keyword>
<dbReference type="PROSITE" id="PS50280">
    <property type="entry name" value="SET"/>
    <property type="match status" value="1"/>
</dbReference>
<proteinExistence type="predicted"/>
<evidence type="ECO:0000259" key="1">
    <source>
        <dbReference type="PROSITE" id="PS50280"/>
    </source>
</evidence>
<dbReference type="InterPro" id="IPR046341">
    <property type="entry name" value="SET_dom_sf"/>
</dbReference>
<dbReference type="EMBL" id="SBIQ01000160">
    <property type="protein sequence ID" value="KAF7682903.1"/>
    <property type="molecule type" value="Genomic_DNA"/>
</dbReference>
<dbReference type="InterPro" id="IPR001214">
    <property type="entry name" value="SET_dom"/>
</dbReference>
<organism evidence="2 3">
    <name type="scientific">Astathelohania contejeani</name>
    <dbReference type="NCBI Taxonomy" id="164912"/>
    <lineage>
        <taxon>Eukaryota</taxon>
        <taxon>Fungi</taxon>
        <taxon>Fungi incertae sedis</taxon>
        <taxon>Microsporidia</taxon>
        <taxon>Astathelohaniidae</taxon>
        <taxon>Astathelohania</taxon>
    </lineage>
</organism>
<dbReference type="Pfam" id="PF00856">
    <property type="entry name" value="SET"/>
    <property type="match status" value="1"/>
</dbReference>
<reference evidence="2 3" key="1">
    <citation type="submission" date="2019-01" db="EMBL/GenBank/DDBJ databases">
        <title>Genomes sequencing and comparative genomics of infectious freshwater microsporidia, Cucumispora dikerogammari and Thelohania contejeani.</title>
        <authorList>
            <person name="Cormier A."/>
            <person name="Giraud I."/>
            <person name="Wattier R."/>
            <person name="Teixeira M."/>
            <person name="Grandjean F."/>
            <person name="Rigaud T."/>
            <person name="Cordaux R."/>
        </authorList>
    </citation>
    <scope>NUCLEOTIDE SEQUENCE [LARGE SCALE GENOMIC DNA]</scope>
    <source>
        <strain evidence="2">T1</strain>
        <tissue evidence="2">Spores</tissue>
    </source>
</reference>
<dbReference type="Gene3D" id="2.170.270.10">
    <property type="entry name" value="SET domain"/>
    <property type="match status" value="1"/>
</dbReference>
<feature type="domain" description="SET" evidence="1">
    <location>
        <begin position="46"/>
        <end position="179"/>
    </location>
</feature>
<evidence type="ECO:0000313" key="2">
    <source>
        <dbReference type="EMBL" id="KAF7682903.1"/>
    </source>
</evidence>
<protein>
    <recommendedName>
        <fullName evidence="1">SET domain-containing protein</fullName>
    </recommendedName>
</protein>
<evidence type="ECO:0000313" key="3">
    <source>
        <dbReference type="Proteomes" id="UP001516464"/>
    </source>
</evidence>
<sequence>MELKSKKSSGLKHTSIYSIEAKDNIKKLLMKNIFYIDFSNLLHTESKFYLKEVRNRGYQNKAKGVQLGAFASDVIPYNTFICELYGVVRTSTEKIGKDNKYIFKVNNFLIDCKDGGDEKNIRRSCRPNSQLKILRDTSVPYKKILVDKKRYPNNMKHIRFGVFSTKKISPNEEILLNSHISGKCMCHLKEYCLNDI</sequence>
<dbReference type="SUPFAM" id="SSF82199">
    <property type="entry name" value="SET domain"/>
    <property type="match status" value="1"/>
</dbReference>
<dbReference type="Proteomes" id="UP001516464">
    <property type="component" value="Unassembled WGS sequence"/>
</dbReference>
<gene>
    <name evidence="2" type="ORF">TCON_1884</name>
</gene>
<comment type="caution">
    <text evidence="2">The sequence shown here is derived from an EMBL/GenBank/DDBJ whole genome shotgun (WGS) entry which is preliminary data.</text>
</comment>